<dbReference type="Proteomes" id="UP001367508">
    <property type="component" value="Unassembled WGS sequence"/>
</dbReference>
<evidence type="ECO:0000313" key="1">
    <source>
        <dbReference type="EMBL" id="KAK7306347.1"/>
    </source>
</evidence>
<sequence length="130" mass="14386">MVDVGKDKLRGHPEKSLAPSVVLNSLSLTSKLNATRDRQQTIPTSDLWIAILDGTLKGFIHCRKGSTFPLAYGVRTSSHVVAVTNLPSFKPTNSCTSTRVKPFHPSIQVRFYLWLITSLDEATIDGYVRT</sequence>
<proteinExistence type="predicted"/>
<protein>
    <submittedName>
        <fullName evidence="1">Uncharacterized protein</fullName>
    </submittedName>
</protein>
<dbReference type="AlphaFoldDB" id="A0AAN9PQL7"/>
<evidence type="ECO:0000313" key="2">
    <source>
        <dbReference type="Proteomes" id="UP001367508"/>
    </source>
</evidence>
<dbReference type="EMBL" id="JAYMYQ010000011">
    <property type="protein sequence ID" value="KAK7306347.1"/>
    <property type="molecule type" value="Genomic_DNA"/>
</dbReference>
<comment type="caution">
    <text evidence="1">The sequence shown here is derived from an EMBL/GenBank/DDBJ whole genome shotgun (WGS) entry which is preliminary data.</text>
</comment>
<reference evidence="1 2" key="1">
    <citation type="submission" date="2024-01" db="EMBL/GenBank/DDBJ databases">
        <title>The genomes of 5 underutilized Papilionoideae crops provide insights into root nodulation and disease resistanc.</title>
        <authorList>
            <person name="Jiang F."/>
        </authorList>
    </citation>
    <scope>NUCLEOTIDE SEQUENCE [LARGE SCALE GENOMIC DNA]</scope>
    <source>
        <strain evidence="1">LVBAO_FW01</strain>
        <tissue evidence="1">Leaves</tissue>
    </source>
</reference>
<name>A0AAN9PQL7_CANGL</name>
<keyword evidence="2" id="KW-1185">Reference proteome</keyword>
<gene>
    <name evidence="1" type="ORF">VNO77_44280</name>
</gene>
<accession>A0AAN9PQL7</accession>
<organism evidence="1 2">
    <name type="scientific">Canavalia gladiata</name>
    <name type="common">Sword bean</name>
    <name type="synonym">Dolichos gladiatus</name>
    <dbReference type="NCBI Taxonomy" id="3824"/>
    <lineage>
        <taxon>Eukaryota</taxon>
        <taxon>Viridiplantae</taxon>
        <taxon>Streptophyta</taxon>
        <taxon>Embryophyta</taxon>
        <taxon>Tracheophyta</taxon>
        <taxon>Spermatophyta</taxon>
        <taxon>Magnoliopsida</taxon>
        <taxon>eudicotyledons</taxon>
        <taxon>Gunneridae</taxon>
        <taxon>Pentapetalae</taxon>
        <taxon>rosids</taxon>
        <taxon>fabids</taxon>
        <taxon>Fabales</taxon>
        <taxon>Fabaceae</taxon>
        <taxon>Papilionoideae</taxon>
        <taxon>50 kb inversion clade</taxon>
        <taxon>NPAAA clade</taxon>
        <taxon>indigoferoid/millettioid clade</taxon>
        <taxon>Phaseoleae</taxon>
        <taxon>Canavalia</taxon>
    </lineage>
</organism>